<organism evidence="4 5">
    <name type="scientific">Undibacterium fentianense</name>
    <dbReference type="NCBI Taxonomy" id="2828728"/>
    <lineage>
        <taxon>Bacteria</taxon>
        <taxon>Pseudomonadati</taxon>
        <taxon>Pseudomonadota</taxon>
        <taxon>Betaproteobacteria</taxon>
        <taxon>Burkholderiales</taxon>
        <taxon>Oxalobacteraceae</taxon>
        <taxon>Undibacterium</taxon>
    </lineage>
</organism>
<keyword evidence="3" id="KW-0443">Lipid metabolism</keyword>
<dbReference type="Proteomes" id="UP000678545">
    <property type="component" value="Unassembled WGS sequence"/>
</dbReference>
<keyword evidence="2" id="KW-0378">Hydrolase</keyword>
<dbReference type="PANTHER" id="PTHR38764">
    <property type="entry name" value="ACYL CARRIER PROTEIN PHOSPHODIESTERASE"/>
    <property type="match status" value="1"/>
</dbReference>
<dbReference type="EMBL" id="JAGSPJ010000003">
    <property type="protein sequence ID" value="MBR7800157.1"/>
    <property type="molecule type" value="Genomic_DNA"/>
</dbReference>
<accession>A0A941E321</accession>
<dbReference type="InterPro" id="IPR007431">
    <property type="entry name" value="ACP_PD"/>
</dbReference>
<keyword evidence="5" id="KW-1185">Reference proteome</keyword>
<evidence type="ECO:0000256" key="3">
    <source>
        <dbReference type="ARBA" id="ARBA00023098"/>
    </source>
</evidence>
<evidence type="ECO:0000313" key="5">
    <source>
        <dbReference type="Proteomes" id="UP000678545"/>
    </source>
</evidence>
<protein>
    <submittedName>
        <fullName evidence="4">DUF479 domain-containing protein</fullName>
    </submittedName>
</protein>
<gene>
    <name evidence="4" type="ORF">KDM90_09120</name>
</gene>
<name>A0A941E321_9BURK</name>
<evidence type="ECO:0000256" key="2">
    <source>
        <dbReference type="ARBA" id="ARBA00022801"/>
    </source>
</evidence>
<dbReference type="GO" id="GO:0008770">
    <property type="term" value="F:[acyl-carrier-protein] phosphodiesterase activity"/>
    <property type="evidence" value="ECO:0007669"/>
    <property type="project" value="InterPro"/>
</dbReference>
<dbReference type="GO" id="GO:0006633">
    <property type="term" value="P:fatty acid biosynthetic process"/>
    <property type="evidence" value="ECO:0007669"/>
    <property type="project" value="InterPro"/>
</dbReference>
<dbReference type="Pfam" id="PF04336">
    <property type="entry name" value="ACP_PD"/>
    <property type="match status" value="1"/>
</dbReference>
<dbReference type="RefSeq" id="WP_212675287.1">
    <property type="nucleotide sequence ID" value="NZ_JAGSPJ010000003.1"/>
</dbReference>
<evidence type="ECO:0000313" key="4">
    <source>
        <dbReference type="EMBL" id="MBR7800157.1"/>
    </source>
</evidence>
<comment type="caution">
    <text evidence="4">The sequence shown here is derived from an EMBL/GenBank/DDBJ whole genome shotgun (WGS) entry which is preliminary data.</text>
</comment>
<proteinExistence type="predicted"/>
<evidence type="ECO:0000256" key="1">
    <source>
        <dbReference type="ARBA" id="ARBA00022516"/>
    </source>
</evidence>
<reference evidence="4" key="1">
    <citation type="submission" date="2021-04" db="EMBL/GenBank/DDBJ databases">
        <title>novel species isolated from subtropical streams in China.</title>
        <authorList>
            <person name="Lu H."/>
        </authorList>
    </citation>
    <scope>NUCLEOTIDE SEQUENCE</scope>
    <source>
        <strain evidence="4">FT137W</strain>
    </source>
</reference>
<keyword evidence="1" id="KW-0444">Lipid biosynthesis</keyword>
<sequence length="196" mass="23045">MNYLAHIYLAQHSGDAQLGALLGDFVKGDARKGFHLDIAREIHIHRKIDQYTDQHPIVRQARNYFAIERRRFAGILLDIYYDHVLAKNWSTYSDLELDRFIADFYKKMLARRQFFTATLDLLVPRMIEQDWLGSYQNRDGVNIATHRVSSRLSKNGHLLRECLLDLERHEQVIELGFHEFFPQLQTFVADLRGNLS</sequence>
<dbReference type="PANTHER" id="PTHR38764:SF1">
    <property type="entry name" value="ACYL CARRIER PROTEIN PHOSPHODIESTERASE"/>
    <property type="match status" value="1"/>
</dbReference>
<dbReference type="AlphaFoldDB" id="A0A941E321"/>
<dbReference type="PIRSF" id="PIRSF011489">
    <property type="entry name" value="DUF479"/>
    <property type="match status" value="1"/>
</dbReference>